<name>A0A6A6WYF7_9PLEO</name>
<feature type="compositionally biased region" description="Low complexity" evidence="1">
    <location>
        <begin position="41"/>
        <end position="62"/>
    </location>
</feature>
<dbReference type="AlphaFoldDB" id="A0A6A6WYF7"/>
<dbReference type="EMBL" id="MU002160">
    <property type="protein sequence ID" value="KAF2789129.1"/>
    <property type="molecule type" value="Genomic_DNA"/>
</dbReference>
<evidence type="ECO:0000256" key="1">
    <source>
        <dbReference type="SAM" id="MobiDB-lite"/>
    </source>
</evidence>
<accession>A0A6A6WYF7</accession>
<sequence length="160" mass="17960">MSLPARPRDDSPKRRKVHPEPSESQFGSEDPLALNDTNTFSRPTSRVSSKRSSSPTRETSTVLKHAHPPVLTESLVGLKEAPPKDVKRLRDQLSKGVNAGFIPQDLQHIIKANKSLGYQPFEASDFDCNKNCSPEKLAVMWKRVKKIYLNAIDYLHGNNK</sequence>
<dbReference type="OrthoDB" id="4161186at2759"/>
<evidence type="ECO:0000313" key="3">
    <source>
        <dbReference type="Proteomes" id="UP000799757"/>
    </source>
</evidence>
<protein>
    <submittedName>
        <fullName evidence="2">Uncharacterized protein</fullName>
    </submittedName>
</protein>
<reference evidence="2" key="1">
    <citation type="journal article" date="2020" name="Stud. Mycol.">
        <title>101 Dothideomycetes genomes: a test case for predicting lifestyles and emergence of pathogens.</title>
        <authorList>
            <person name="Haridas S."/>
            <person name="Albert R."/>
            <person name="Binder M."/>
            <person name="Bloem J."/>
            <person name="Labutti K."/>
            <person name="Salamov A."/>
            <person name="Andreopoulos B."/>
            <person name="Baker S."/>
            <person name="Barry K."/>
            <person name="Bills G."/>
            <person name="Bluhm B."/>
            <person name="Cannon C."/>
            <person name="Castanera R."/>
            <person name="Culley D."/>
            <person name="Daum C."/>
            <person name="Ezra D."/>
            <person name="Gonzalez J."/>
            <person name="Henrissat B."/>
            <person name="Kuo A."/>
            <person name="Liang C."/>
            <person name="Lipzen A."/>
            <person name="Lutzoni F."/>
            <person name="Magnuson J."/>
            <person name="Mondo S."/>
            <person name="Nolan M."/>
            <person name="Ohm R."/>
            <person name="Pangilinan J."/>
            <person name="Park H.-J."/>
            <person name="Ramirez L."/>
            <person name="Alfaro M."/>
            <person name="Sun H."/>
            <person name="Tritt A."/>
            <person name="Yoshinaga Y."/>
            <person name="Zwiers L.-H."/>
            <person name="Turgeon B."/>
            <person name="Goodwin S."/>
            <person name="Spatafora J."/>
            <person name="Crous P."/>
            <person name="Grigoriev I."/>
        </authorList>
    </citation>
    <scope>NUCLEOTIDE SEQUENCE</scope>
    <source>
        <strain evidence="2">CBS 109.77</strain>
    </source>
</reference>
<evidence type="ECO:0000313" key="2">
    <source>
        <dbReference type="EMBL" id="KAF2789129.1"/>
    </source>
</evidence>
<proteinExistence type="predicted"/>
<gene>
    <name evidence="2" type="ORF">K505DRAFT_341526</name>
</gene>
<organism evidence="2 3">
    <name type="scientific">Melanomma pulvis-pyrius CBS 109.77</name>
    <dbReference type="NCBI Taxonomy" id="1314802"/>
    <lineage>
        <taxon>Eukaryota</taxon>
        <taxon>Fungi</taxon>
        <taxon>Dikarya</taxon>
        <taxon>Ascomycota</taxon>
        <taxon>Pezizomycotina</taxon>
        <taxon>Dothideomycetes</taxon>
        <taxon>Pleosporomycetidae</taxon>
        <taxon>Pleosporales</taxon>
        <taxon>Melanommataceae</taxon>
        <taxon>Melanomma</taxon>
    </lineage>
</organism>
<feature type="compositionally biased region" description="Basic and acidic residues" evidence="1">
    <location>
        <begin position="1"/>
        <end position="12"/>
    </location>
</feature>
<dbReference type="Proteomes" id="UP000799757">
    <property type="component" value="Unassembled WGS sequence"/>
</dbReference>
<keyword evidence="3" id="KW-1185">Reference proteome</keyword>
<feature type="region of interest" description="Disordered" evidence="1">
    <location>
        <begin position="1"/>
        <end position="67"/>
    </location>
</feature>